<evidence type="ECO:0000256" key="6">
    <source>
        <dbReference type="RuleBase" id="RU362125"/>
    </source>
</evidence>
<dbReference type="GO" id="GO:0050660">
    <property type="term" value="F:flavin adenine dinucleotide binding"/>
    <property type="evidence" value="ECO:0007669"/>
    <property type="project" value="InterPro"/>
</dbReference>
<keyword evidence="11" id="KW-1185">Reference proteome</keyword>
<dbReference type="Proteomes" id="UP000661435">
    <property type="component" value="Unassembled WGS sequence"/>
</dbReference>
<dbReference type="Gene3D" id="1.20.140.10">
    <property type="entry name" value="Butyryl-CoA Dehydrogenase, subunit A, domain 3"/>
    <property type="match status" value="1"/>
</dbReference>
<evidence type="ECO:0000259" key="9">
    <source>
        <dbReference type="Pfam" id="PF02771"/>
    </source>
</evidence>
<protein>
    <submittedName>
        <fullName evidence="10">Acyl-CoA dehydrogenase family protein</fullName>
    </submittedName>
</protein>
<comment type="similarity">
    <text evidence="2 6">Belongs to the acyl-CoA dehydrogenase family.</text>
</comment>
<dbReference type="AlphaFoldDB" id="A0A8J6MAL8"/>
<dbReference type="Gene3D" id="1.10.540.10">
    <property type="entry name" value="Acyl-CoA dehydrogenase/oxidase, N-terminal domain"/>
    <property type="match status" value="1"/>
</dbReference>
<keyword evidence="4 6" id="KW-0274">FAD</keyword>
<dbReference type="InterPro" id="IPR046373">
    <property type="entry name" value="Acyl-CoA_Oxase/DH_mid-dom_sf"/>
</dbReference>
<reference evidence="10" key="1">
    <citation type="submission" date="2020-08" db="EMBL/GenBank/DDBJ databases">
        <title>Genome public.</title>
        <authorList>
            <person name="Liu C."/>
            <person name="Sun Q."/>
        </authorList>
    </citation>
    <scope>NUCLEOTIDE SEQUENCE</scope>
    <source>
        <strain evidence="10">NSJ-51</strain>
    </source>
</reference>
<dbReference type="FunFam" id="2.40.110.10:FF:000001">
    <property type="entry name" value="Acyl-CoA dehydrogenase, mitochondrial"/>
    <property type="match status" value="1"/>
</dbReference>
<evidence type="ECO:0000256" key="5">
    <source>
        <dbReference type="ARBA" id="ARBA00023002"/>
    </source>
</evidence>
<dbReference type="InterPro" id="IPR006089">
    <property type="entry name" value="Acyl-CoA_DH_CS"/>
</dbReference>
<name>A0A8J6MAL8_9FIRM</name>
<evidence type="ECO:0000259" key="7">
    <source>
        <dbReference type="Pfam" id="PF00441"/>
    </source>
</evidence>
<feature type="domain" description="Acyl-CoA dehydrogenase/oxidase N-terminal" evidence="9">
    <location>
        <begin position="5"/>
        <end position="115"/>
    </location>
</feature>
<accession>A0A8J6MAL8</accession>
<proteinExistence type="inferred from homology"/>
<dbReference type="InterPro" id="IPR009075">
    <property type="entry name" value="AcylCo_DH/oxidase_C"/>
</dbReference>
<evidence type="ECO:0000256" key="1">
    <source>
        <dbReference type="ARBA" id="ARBA00001974"/>
    </source>
</evidence>
<dbReference type="GO" id="GO:0003995">
    <property type="term" value="F:acyl-CoA dehydrogenase activity"/>
    <property type="evidence" value="ECO:0007669"/>
    <property type="project" value="InterPro"/>
</dbReference>
<feature type="domain" description="Acyl-CoA dehydrogenase/oxidase C-terminal" evidence="7">
    <location>
        <begin position="225"/>
        <end position="373"/>
    </location>
</feature>
<dbReference type="EMBL" id="JACOPP010000021">
    <property type="protein sequence ID" value="MBC5734600.1"/>
    <property type="molecule type" value="Genomic_DNA"/>
</dbReference>
<dbReference type="PIRSF" id="PIRSF016578">
    <property type="entry name" value="HsaA"/>
    <property type="match status" value="1"/>
</dbReference>
<dbReference type="PROSITE" id="PS00072">
    <property type="entry name" value="ACYL_COA_DH_1"/>
    <property type="match status" value="1"/>
</dbReference>
<dbReference type="InterPro" id="IPR009100">
    <property type="entry name" value="AcylCoA_DH/oxidase_NM_dom_sf"/>
</dbReference>
<feature type="domain" description="Acyl-CoA oxidase/dehydrogenase middle" evidence="8">
    <location>
        <begin position="119"/>
        <end position="213"/>
    </location>
</feature>
<dbReference type="InterPro" id="IPR037069">
    <property type="entry name" value="AcylCoA_DH/ox_N_sf"/>
</dbReference>
<evidence type="ECO:0000256" key="2">
    <source>
        <dbReference type="ARBA" id="ARBA00009347"/>
    </source>
</evidence>
<dbReference type="SUPFAM" id="SSF47203">
    <property type="entry name" value="Acyl-CoA dehydrogenase C-terminal domain-like"/>
    <property type="match status" value="1"/>
</dbReference>
<evidence type="ECO:0000313" key="11">
    <source>
        <dbReference type="Proteomes" id="UP000661435"/>
    </source>
</evidence>
<organism evidence="10 11">
    <name type="scientific">Lawsonibacter hominis</name>
    <dbReference type="NCBI Taxonomy" id="2763053"/>
    <lineage>
        <taxon>Bacteria</taxon>
        <taxon>Bacillati</taxon>
        <taxon>Bacillota</taxon>
        <taxon>Clostridia</taxon>
        <taxon>Eubacteriales</taxon>
        <taxon>Oscillospiraceae</taxon>
        <taxon>Lawsonibacter</taxon>
    </lineage>
</organism>
<dbReference type="InterPro" id="IPR013786">
    <property type="entry name" value="AcylCoA_DH/ox_N"/>
</dbReference>
<dbReference type="FunFam" id="1.10.540.10:FF:000026">
    <property type="entry name" value="Acyl-CoA dehydrogenase medium chain"/>
    <property type="match status" value="1"/>
</dbReference>
<comment type="cofactor">
    <cofactor evidence="1 6">
        <name>FAD</name>
        <dbReference type="ChEBI" id="CHEBI:57692"/>
    </cofactor>
</comment>
<evidence type="ECO:0000256" key="3">
    <source>
        <dbReference type="ARBA" id="ARBA00022630"/>
    </source>
</evidence>
<dbReference type="Gene3D" id="2.40.110.10">
    <property type="entry name" value="Butyryl-CoA Dehydrogenase, subunit A, domain 2"/>
    <property type="match status" value="1"/>
</dbReference>
<dbReference type="Pfam" id="PF02770">
    <property type="entry name" value="Acyl-CoA_dh_M"/>
    <property type="match status" value="1"/>
</dbReference>
<keyword evidence="5 6" id="KW-0560">Oxidoreductase</keyword>
<sequence length="375" mass="40719">MSLYTENQLSLKSMVADFMKKEVVPIMAEYDRKGEVPMEAVRKGFEIGLHLLELPEAYGGIGLSYEDYCIVQEELSSYEAGFSTTFGASDLAVKAVMNAGSEEQKQYFGDFIAQGHLGAFCLTEPQAGSDAAAVRTTAVRDGDDYILNGTKCFITNGGIADIFVVIAVTDKSKGVKGLSAFIVERSRGVKSGKEEDKFGIRLSNTTDVIFEDVRIPSKNLLGQEGRGFITAMKVLERGRVNCAAGAVGIMRHAIELAADYAKTRVTFGKPIAANQGIQFMLADMKIAEESARQLMLYAARLCDAGENFQIAASAAKAYAGDCAMKVTTDAVQIFGGYGYSREYPVEKLMRDAKIFQIYEGTNQIQRSVIAGAMLK</sequence>
<gene>
    <name evidence="10" type="ORF">H8S57_12825</name>
</gene>
<dbReference type="PROSITE" id="PS00073">
    <property type="entry name" value="ACYL_COA_DH_2"/>
    <property type="match status" value="1"/>
</dbReference>
<comment type="caution">
    <text evidence="10">The sequence shown here is derived from an EMBL/GenBank/DDBJ whole genome shotgun (WGS) entry which is preliminary data.</text>
</comment>
<keyword evidence="3 6" id="KW-0285">Flavoprotein</keyword>
<dbReference type="InterPro" id="IPR036250">
    <property type="entry name" value="AcylCo_DH-like_C"/>
</dbReference>
<dbReference type="PANTHER" id="PTHR43884:SF12">
    <property type="entry name" value="ISOVALERYL-COA DEHYDROGENASE, MITOCHONDRIAL-RELATED"/>
    <property type="match status" value="1"/>
</dbReference>
<dbReference type="Pfam" id="PF02771">
    <property type="entry name" value="Acyl-CoA_dh_N"/>
    <property type="match status" value="1"/>
</dbReference>
<dbReference type="InterPro" id="IPR006091">
    <property type="entry name" value="Acyl-CoA_Oxase/DH_mid-dom"/>
</dbReference>
<evidence type="ECO:0000313" key="10">
    <source>
        <dbReference type="EMBL" id="MBC5734600.1"/>
    </source>
</evidence>
<evidence type="ECO:0000256" key="4">
    <source>
        <dbReference type="ARBA" id="ARBA00022827"/>
    </source>
</evidence>
<dbReference type="SUPFAM" id="SSF56645">
    <property type="entry name" value="Acyl-CoA dehydrogenase NM domain-like"/>
    <property type="match status" value="1"/>
</dbReference>
<dbReference type="FunFam" id="1.20.140.10:FF:000011">
    <property type="entry name" value="Medium-chain specific acyl-CoA dehydrogenase, mitochondrial"/>
    <property type="match status" value="1"/>
</dbReference>
<dbReference type="RefSeq" id="WP_186908429.1">
    <property type="nucleotide sequence ID" value="NZ_JACOPP010000021.1"/>
</dbReference>
<dbReference type="Pfam" id="PF00441">
    <property type="entry name" value="Acyl-CoA_dh_1"/>
    <property type="match status" value="1"/>
</dbReference>
<evidence type="ECO:0000259" key="8">
    <source>
        <dbReference type="Pfam" id="PF02770"/>
    </source>
</evidence>
<dbReference type="PANTHER" id="PTHR43884">
    <property type="entry name" value="ACYL-COA DEHYDROGENASE"/>
    <property type="match status" value="1"/>
</dbReference>